<evidence type="ECO:0000256" key="1">
    <source>
        <dbReference type="ARBA" id="ARBA00022630"/>
    </source>
</evidence>
<reference evidence="4 5" key="1">
    <citation type="submission" date="2020-02" db="EMBL/GenBank/DDBJ databases">
        <authorList>
            <person name="Gao J."/>
            <person name="Sun J."/>
        </authorList>
    </citation>
    <scope>NUCLEOTIDE SEQUENCE [LARGE SCALE GENOMIC DNA]</scope>
    <source>
        <strain evidence="4 5">7124</strain>
    </source>
</reference>
<dbReference type="SUPFAM" id="SSF51395">
    <property type="entry name" value="FMN-linked oxidoreductases"/>
    <property type="match status" value="1"/>
</dbReference>
<dbReference type="PANTHER" id="PTHR43656">
    <property type="entry name" value="BINDING OXIDOREDUCTASE, PUTATIVE (AFU_ORTHOLOGUE AFUA_2G08260)-RELATED"/>
    <property type="match status" value="1"/>
</dbReference>
<keyword evidence="2" id="KW-0560">Oxidoreductase</keyword>
<dbReference type="Proteomes" id="UP000480151">
    <property type="component" value="Unassembled WGS sequence"/>
</dbReference>
<dbReference type="AlphaFoldDB" id="A0A6M1PQJ3"/>
<sequence>MKDIYQPIFEPLVLPNSIKLKNRIVMAPMTHGASNTDGSITDTELKYYARRANGVSMVITAGTWVMSNGGLSGSAAVDRDDMIPGLNTLASVIKEHGAKAVLQIFHGGRKAAPVDGNTVCVSALPEDKEADLVPYELTEAEIIQIIHAFGEATRRAIEAGFDGVEIHGANGCLLQQFFSPYTNRRTDRFVGSFEKRLTFPLQLIEEIQRVARQHAKDPFIIGYRISPEEPETPGITMADTLEFIEILVSKGLDYLHISLNDFWSVPRRGIDDSRSRLEIIQERVGHKVPVIGVGNIRTPQNAVKALQSGVPIIALGREIIMEPDWIEKIAQGVEGEIKTTLSVKDQEKLIIPDSLWKFIIDIPDWFPLERDDGSII</sequence>
<dbReference type="PANTHER" id="PTHR43656:SF2">
    <property type="entry name" value="BINDING OXIDOREDUCTASE, PUTATIVE (AFU_ORTHOLOGUE AFUA_2G08260)-RELATED"/>
    <property type="match status" value="1"/>
</dbReference>
<evidence type="ECO:0000259" key="3">
    <source>
        <dbReference type="Pfam" id="PF00724"/>
    </source>
</evidence>
<keyword evidence="1" id="KW-0285">Flavoprotein</keyword>
<proteinExistence type="predicted"/>
<protein>
    <submittedName>
        <fullName evidence="4">NADH-dependent flavin oxidoreductase</fullName>
    </submittedName>
</protein>
<comment type="caution">
    <text evidence="4">The sequence shown here is derived from an EMBL/GenBank/DDBJ whole genome shotgun (WGS) entry which is preliminary data.</text>
</comment>
<evidence type="ECO:0000256" key="2">
    <source>
        <dbReference type="ARBA" id="ARBA00023002"/>
    </source>
</evidence>
<feature type="domain" description="NADH:flavin oxidoreductase/NADH oxidase N-terminal" evidence="3">
    <location>
        <begin position="8"/>
        <end position="334"/>
    </location>
</feature>
<dbReference type="RefSeq" id="WP_165100926.1">
    <property type="nucleotide sequence ID" value="NZ_JAAKGU010000009.1"/>
</dbReference>
<dbReference type="InterPro" id="IPR051799">
    <property type="entry name" value="NADH_flavin_oxidoreductase"/>
</dbReference>
<dbReference type="GO" id="GO:0016491">
    <property type="term" value="F:oxidoreductase activity"/>
    <property type="evidence" value="ECO:0007669"/>
    <property type="project" value="UniProtKB-KW"/>
</dbReference>
<accession>A0A6M1PQJ3</accession>
<dbReference type="EMBL" id="JAAKGU010000009">
    <property type="protein sequence ID" value="NGM84302.1"/>
    <property type="molecule type" value="Genomic_DNA"/>
</dbReference>
<keyword evidence="5" id="KW-1185">Reference proteome</keyword>
<gene>
    <name evidence="4" type="ORF">G5B47_17975</name>
</gene>
<evidence type="ECO:0000313" key="4">
    <source>
        <dbReference type="EMBL" id="NGM84302.1"/>
    </source>
</evidence>
<dbReference type="GO" id="GO:0010181">
    <property type="term" value="F:FMN binding"/>
    <property type="evidence" value="ECO:0007669"/>
    <property type="project" value="InterPro"/>
</dbReference>
<dbReference type="Pfam" id="PF00724">
    <property type="entry name" value="Oxidored_FMN"/>
    <property type="match status" value="1"/>
</dbReference>
<dbReference type="InterPro" id="IPR001155">
    <property type="entry name" value="OxRdtase_FMN_N"/>
</dbReference>
<organism evidence="4 5">
    <name type="scientific">Paenibacillus apii</name>
    <dbReference type="NCBI Taxonomy" id="1850370"/>
    <lineage>
        <taxon>Bacteria</taxon>
        <taxon>Bacillati</taxon>
        <taxon>Bacillota</taxon>
        <taxon>Bacilli</taxon>
        <taxon>Bacillales</taxon>
        <taxon>Paenibacillaceae</taxon>
        <taxon>Paenibacillus</taxon>
    </lineage>
</organism>
<name>A0A6M1PQJ3_9BACL</name>
<dbReference type="InterPro" id="IPR013785">
    <property type="entry name" value="Aldolase_TIM"/>
</dbReference>
<evidence type="ECO:0000313" key="5">
    <source>
        <dbReference type="Proteomes" id="UP000480151"/>
    </source>
</evidence>
<dbReference type="Gene3D" id="3.20.20.70">
    <property type="entry name" value="Aldolase class I"/>
    <property type="match status" value="1"/>
</dbReference>
<dbReference type="CDD" id="cd04735">
    <property type="entry name" value="OYE_like_4_FMN"/>
    <property type="match status" value="1"/>
</dbReference>